<feature type="transmembrane region" description="Helical" evidence="5">
    <location>
        <begin position="151"/>
        <end position="171"/>
    </location>
</feature>
<protein>
    <recommendedName>
        <fullName evidence="8">VIT family protein</fullName>
    </recommendedName>
</protein>
<organism evidence="6 7">
    <name type="scientific">Candidatus Woesebacteria bacterium RIFOXYB1_FULL_38_16</name>
    <dbReference type="NCBI Taxonomy" id="1802538"/>
    <lineage>
        <taxon>Bacteria</taxon>
        <taxon>Candidatus Woeseibacteriota</taxon>
    </lineage>
</organism>
<evidence type="ECO:0000256" key="1">
    <source>
        <dbReference type="ARBA" id="ARBA00004127"/>
    </source>
</evidence>
<dbReference type="STRING" id="1802538.A2382_05295"/>
<feature type="transmembrane region" description="Helical" evidence="5">
    <location>
        <begin position="90"/>
        <end position="113"/>
    </location>
</feature>
<dbReference type="InterPro" id="IPR008217">
    <property type="entry name" value="Ccc1_fam"/>
</dbReference>
<dbReference type="EMBL" id="MGHY01000005">
    <property type="protein sequence ID" value="OGM80069.1"/>
    <property type="molecule type" value="Genomic_DNA"/>
</dbReference>
<evidence type="ECO:0000313" key="7">
    <source>
        <dbReference type="Proteomes" id="UP000178999"/>
    </source>
</evidence>
<dbReference type="GO" id="GO:0030026">
    <property type="term" value="P:intracellular manganese ion homeostasis"/>
    <property type="evidence" value="ECO:0007669"/>
    <property type="project" value="InterPro"/>
</dbReference>
<dbReference type="Proteomes" id="UP000178999">
    <property type="component" value="Unassembled WGS sequence"/>
</dbReference>
<keyword evidence="4 5" id="KW-0472">Membrane</keyword>
<dbReference type="GO" id="GO:0005384">
    <property type="term" value="F:manganese ion transmembrane transporter activity"/>
    <property type="evidence" value="ECO:0007669"/>
    <property type="project" value="InterPro"/>
</dbReference>
<dbReference type="AlphaFoldDB" id="A0A1F8CW93"/>
<proteinExistence type="predicted"/>
<evidence type="ECO:0000256" key="3">
    <source>
        <dbReference type="ARBA" id="ARBA00022989"/>
    </source>
</evidence>
<comment type="subcellular location">
    <subcellularLocation>
        <location evidence="1">Endomembrane system</location>
        <topology evidence="1">Multi-pass membrane protein</topology>
    </subcellularLocation>
</comment>
<gene>
    <name evidence="6" type="ORF">A2382_05295</name>
</gene>
<dbReference type="Pfam" id="PF01988">
    <property type="entry name" value="VIT1"/>
    <property type="match status" value="2"/>
</dbReference>
<comment type="caution">
    <text evidence="6">The sequence shown here is derived from an EMBL/GenBank/DDBJ whole genome shotgun (WGS) entry which is preliminary data.</text>
</comment>
<evidence type="ECO:0008006" key="8">
    <source>
        <dbReference type="Google" id="ProtNLM"/>
    </source>
</evidence>
<evidence type="ECO:0000313" key="6">
    <source>
        <dbReference type="EMBL" id="OGM80069.1"/>
    </source>
</evidence>
<feature type="transmembrane region" description="Helical" evidence="5">
    <location>
        <begin position="48"/>
        <end position="70"/>
    </location>
</feature>
<dbReference type="PANTHER" id="PTHR31851">
    <property type="entry name" value="FE(2+)/MN(2+) TRANSPORTER PCL1"/>
    <property type="match status" value="1"/>
</dbReference>
<evidence type="ECO:0000256" key="5">
    <source>
        <dbReference type="SAM" id="Phobius"/>
    </source>
</evidence>
<dbReference type="CDD" id="cd01059">
    <property type="entry name" value="CCC1_like"/>
    <property type="match status" value="1"/>
</dbReference>
<name>A0A1F8CW93_9BACT</name>
<evidence type="ECO:0000256" key="4">
    <source>
        <dbReference type="ARBA" id="ARBA00023136"/>
    </source>
</evidence>
<sequence length="173" mass="18915">MQVLPKHIKDKTEQALFIKNFIFGVEDSLVSTSGLISGIAAAQSSKSVIFLTGTILIFVEAFSMGVGSYLSEEFAEDYTKLNRPKLHLSLISGLIMFLSYFISGFLPLVPYLFFEIKTALFISITASLLALFLLGAISAKFWHVSILKHGLKMLIIGGLAILIGIIIGNIFHA</sequence>
<evidence type="ECO:0000256" key="2">
    <source>
        <dbReference type="ARBA" id="ARBA00022692"/>
    </source>
</evidence>
<reference evidence="6 7" key="1">
    <citation type="journal article" date="2016" name="Nat. Commun.">
        <title>Thousands of microbial genomes shed light on interconnected biogeochemical processes in an aquifer system.</title>
        <authorList>
            <person name="Anantharaman K."/>
            <person name="Brown C.T."/>
            <person name="Hug L.A."/>
            <person name="Sharon I."/>
            <person name="Castelle C.J."/>
            <person name="Probst A.J."/>
            <person name="Thomas B.C."/>
            <person name="Singh A."/>
            <person name="Wilkins M.J."/>
            <person name="Karaoz U."/>
            <person name="Brodie E.L."/>
            <person name="Williams K.H."/>
            <person name="Hubbard S.S."/>
            <person name="Banfield J.F."/>
        </authorList>
    </citation>
    <scope>NUCLEOTIDE SEQUENCE [LARGE SCALE GENOMIC DNA]</scope>
</reference>
<keyword evidence="2 5" id="KW-0812">Transmembrane</keyword>
<keyword evidence="3 5" id="KW-1133">Transmembrane helix</keyword>
<feature type="transmembrane region" description="Helical" evidence="5">
    <location>
        <begin position="119"/>
        <end position="139"/>
    </location>
</feature>
<dbReference type="GO" id="GO:0012505">
    <property type="term" value="C:endomembrane system"/>
    <property type="evidence" value="ECO:0007669"/>
    <property type="project" value="UniProtKB-SubCell"/>
</dbReference>
<accession>A0A1F8CW93</accession>